<dbReference type="CDD" id="cd08417">
    <property type="entry name" value="PBP2_Nitroaromatics_like"/>
    <property type="match status" value="1"/>
</dbReference>
<dbReference type="Pfam" id="PF00126">
    <property type="entry name" value="HTH_1"/>
    <property type="match status" value="1"/>
</dbReference>
<dbReference type="InterPro" id="IPR036388">
    <property type="entry name" value="WH-like_DNA-bd_sf"/>
</dbReference>
<evidence type="ECO:0000256" key="3">
    <source>
        <dbReference type="ARBA" id="ARBA00023125"/>
    </source>
</evidence>
<dbReference type="EMBL" id="JAYGGQ010000007">
    <property type="protein sequence ID" value="MEA5455179.1"/>
    <property type="molecule type" value="Genomic_DNA"/>
</dbReference>
<organism evidence="6 7">
    <name type="scientific">Sinomonas terricola</name>
    <dbReference type="NCBI Taxonomy" id="3110330"/>
    <lineage>
        <taxon>Bacteria</taxon>
        <taxon>Bacillati</taxon>
        <taxon>Actinomycetota</taxon>
        <taxon>Actinomycetes</taxon>
        <taxon>Micrococcales</taxon>
        <taxon>Micrococcaceae</taxon>
        <taxon>Sinomonas</taxon>
    </lineage>
</organism>
<accession>A0ABU5T6A3</accession>
<dbReference type="PANTHER" id="PTHR30118">
    <property type="entry name" value="HTH-TYPE TRANSCRIPTIONAL REGULATOR LEUO-RELATED"/>
    <property type="match status" value="1"/>
</dbReference>
<dbReference type="InterPro" id="IPR050389">
    <property type="entry name" value="LysR-type_TF"/>
</dbReference>
<proteinExistence type="inferred from homology"/>
<dbReference type="InterPro" id="IPR037402">
    <property type="entry name" value="YidZ_PBP2"/>
</dbReference>
<dbReference type="Gene3D" id="1.10.10.10">
    <property type="entry name" value="Winged helix-like DNA-binding domain superfamily/Winged helix DNA-binding domain"/>
    <property type="match status" value="1"/>
</dbReference>
<evidence type="ECO:0000256" key="4">
    <source>
        <dbReference type="ARBA" id="ARBA00023163"/>
    </source>
</evidence>
<name>A0ABU5T6A3_9MICC</name>
<dbReference type="RefSeq" id="WP_323279036.1">
    <property type="nucleotide sequence ID" value="NZ_JAYGGQ010000007.1"/>
</dbReference>
<reference evidence="6 7" key="1">
    <citation type="submission" date="2023-12" db="EMBL/GenBank/DDBJ databases">
        <title>Sinomonas terricola sp. nov, isolated from litchi orchard soil in Guangdong, PR China.</title>
        <authorList>
            <person name="Jiaxin W."/>
            <person name="Yang Z."/>
            <person name="Honghui Z."/>
        </authorList>
    </citation>
    <scope>NUCLEOTIDE SEQUENCE [LARGE SCALE GENOMIC DNA]</scope>
    <source>
        <strain evidence="6 7">JGH33</strain>
    </source>
</reference>
<keyword evidence="3" id="KW-0238">DNA-binding</keyword>
<protein>
    <submittedName>
        <fullName evidence="6">LysR family transcriptional regulator</fullName>
    </submittedName>
</protein>
<dbReference type="SUPFAM" id="SSF53850">
    <property type="entry name" value="Periplasmic binding protein-like II"/>
    <property type="match status" value="1"/>
</dbReference>
<evidence type="ECO:0000256" key="1">
    <source>
        <dbReference type="ARBA" id="ARBA00009437"/>
    </source>
</evidence>
<dbReference type="PROSITE" id="PS50931">
    <property type="entry name" value="HTH_LYSR"/>
    <property type="match status" value="1"/>
</dbReference>
<dbReference type="InterPro" id="IPR000847">
    <property type="entry name" value="LysR_HTH_N"/>
</dbReference>
<keyword evidence="2" id="KW-0805">Transcription regulation</keyword>
<dbReference type="InterPro" id="IPR036390">
    <property type="entry name" value="WH_DNA-bd_sf"/>
</dbReference>
<dbReference type="Gene3D" id="3.40.190.10">
    <property type="entry name" value="Periplasmic binding protein-like II"/>
    <property type="match status" value="2"/>
</dbReference>
<evidence type="ECO:0000259" key="5">
    <source>
        <dbReference type="PROSITE" id="PS50931"/>
    </source>
</evidence>
<keyword evidence="4" id="KW-0804">Transcription</keyword>
<dbReference type="SUPFAM" id="SSF46785">
    <property type="entry name" value="Winged helix' DNA-binding domain"/>
    <property type="match status" value="1"/>
</dbReference>
<keyword evidence="7" id="KW-1185">Reference proteome</keyword>
<dbReference type="Proteomes" id="UP001304769">
    <property type="component" value="Unassembled WGS sequence"/>
</dbReference>
<evidence type="ECO:0000313" key="6">
    <source>
        <dbReference type="EMBL" id="MEA5455179.1"/>
    </source>
</evidence>
<sequence length="321" mass="35297">MKEVDLNLLPPLQALLELRNVSRAAERVHLSQPAMSAALARLRRHFNDDLLVRAGRSYELTPFAKALIPRVEQALLNIQDAMQLGADFDPRESDRTFVVAASDYVTCLLIRNLRTRIADSAPGIAVDFVTTSTLRPSTELEAFSAIDLIIGPMAFTFPGSSRQLFRDEFVVVMDARNPLLEAPTLTVHDIAMAPQAVGEFGGSIVTPPMQFFRQMEEPPKVAAHLTGLQALPTVVEGTDLVAIVPRMLAAQASKAHRIAVVQFAPELEVPLVEAMYWHPLQTSDPANQWLRAIVQDSIRGIEQPELRPHAVAITGPAQPRV</sequence>
<dbReference type="PRINTS" id="PR00039">
    <property type="entry name" value="HTHLYSR"/>
</dbReference>
<comment type="caution">
    <text evidence="6">The sequence shown here is derived from an EMBL/GenBank/DDBJ whole genome shotgun (WGS) entry which is preliminary data.</text>
</comment>
<comment type="similarity">
    <text evidence="1">Belongs to the LysR transcriptional regulatory family.</text>
</comment>
<feature type="domain" description="HTH lysR-type" evidence="5">
    <location>
        <begin position="4"/>
        <end position="61"/>
    </location>
</feature>
<evidence type="ECO:0000256" key="2">
    <source>
        <dbReference type="ARBA" id="ARBA00023015"/>
    </source>
</evidence>
<gene>
    <name evidence="6" type="ORF">SPF06_10645</name>
</gene>
<dbReference type="PANTHER" id="PTHR30118:SF15">
    <property type="entry name" value="TRANSCRIPTIONAL REGULATORY PROTEIN"/>
    <property type="match status" value="1"/>
</dbReference>
<evidence type="ECO:0000313" key="7">
    <source>
        <dbReference type="Proteomes" id="UP001304769"/>
    </source>
</evidence>
<dbReference type="InterPro" id="IPR005119">
    <property type="entry name" value="LysR_subst-bd"/>
</dbReference>
<dbReference type="Pfam" id="PF03466">
    <property type="entry name" value="LysR_substrate"/>
    <property type="match status" value="1"/>
</dbReference>